<feature type="transmembrane region" description="Helical" evidence="1">
    <location>
        <begin position="12"/>
        <end position="32"/>
    </location>
</feature>
<reference evidence="2 3" key="1">
    <citation type="submission" date="2018-11" db="EMBL/GenBank/DDBJ databases">
        <title>Changes in penicillin susceptibility of Streptococcus suis isolates by amino acid alterations in the penicillin-binding protein.</title>
        <authorList>
            <person name="Niemann L."/>
            <person name="Eichhorn I."/>
        </authorList>
    </citation>
    <scope>NUCLEOTIDE SEQUENCE [LARGE SCALE GENOMIC DNA]</scope>
    <source>
        <strain evidence="2 3">IMT40201</strain>
    </source>
</reference>
<evidence type="ECO:0000256" key="1">
    <source>
        <dbReference type="SAM" id="Phobius"/>
    </source>
</evidence>
<dbReference type="Pfam" id="PF05704">
    <property type="entry name" value="Caps_synth"/>
    <property type="match status" value="1"/>
</dbReference>
<name>A0A3R8LU37_STRSU</name>
<dbReference type="SUPFAM" id="SSF53448">
    <property type="entry name" value="Nucleotide-diphospho-sugar transferases"/>
    <property type="match status" value="1"/>
</dbReference>
<keyword evidence="1" id="KW-1133">Transmembrane helix</keyword>
<organism evidence="2 3">
    <name type="scientific">Streptococcus suis</name>
    <dbReference type="NCBI Taxonomy" id="1307"/>
    <lineage>
        <taxon>Bacteria</taxon>
        <taxon>Bacillati</taxon>
        <taxon>Bacillota</taxon>
        <taxon>Bacilli</taxon>
        <taxon>Lactobacillales</taxon>
        <taxon>Streptococcaceae</taxon>
        <taxon>Streptococcus</taxon>
    </lineage>
</organism>
<proteinExistence type="predicted"/>
<keyword evidence="1" id="KW-0812">Transmembrane</keyword>
<gene>
    <name evidence="2" type="ORF">EI219_11365</name>
</gene>
<sequence>MKKIKGKMQQLYAININYGCYLALLEGISAVLGQRSRLGKYFFYRKHEAAKQYLRKKYKAIIDKYREEEYCESVVDFNRIWFFWWQGEQSMPEVVKLCYQSLHNYYDQSNIFLITQENIHNYIDIPDSILKKVNNRNFTLTIFSDYIRLSLLSKYGGIWLDSTILLTNVLNEDDNAYFFSINYGNPAMAYHVCMGKWMTSLIGVGKNTGIEFCQELFEVYFLTESTHLTYLLLDCVLALAYEIFPSFKESIDRVKIENTQVGRLDQLLKGSSDRELSTILEVQSIHKLSYKSIYNKRDYEYLKRIVERSNE</sequence>
<comment type="caution">
    <text evidence="2">The sequence shown here is derived from an EMBL/GenBank/DDBJ whole genome shotgun (WGS) entry which is preliminary data.</text>
</comment>
<dbReference type="Proteomes" id="UP000281324">
    <property type="component" value="Unassembled WGS sequence"/>
</dbReference>
<keyword evidence="1" id="KW-0472">Membrane</keyword>
<dbReference type="EMBL" id="RRZQ01000026">
    <property type="protein sequence ID" value="RRN48234.1"/>
    <property type="molecule type" value="Genomic_DNA"/>
</dbReference>
<dbReference type="AlphaFoldDB" id="A0A3R8LU37"/>
<dbReference type="GO" id="GO:0016757">
    <property type="term" value="F:glycosyltransferase activity"/>
    <property type="evidence" value="ECO:0007669"/>
    <property type="project" value="InterPro"/>
</dbReference>
<dbReference type="RefSeq" id="WP_125071271.1">
    <property type="nucleotide sequence ID" value="NZ_RRZQ01000026.1"/>
</dbReference>
<evidence type="ECO:0000313" key="3">
    <source>
        <dbReference type="Proteomes" id="UP000281324"/>
    </source>
</evidence>
<protein>
    <recommendedName>
        <fullName evidence="4">Capsular polysaccharide synthesis protein</fullName>
    </recommendedName>
</protein>
<accession>A0A3R8LU37</accession>
<dbReference type="InterPro" id="IPR029044">
    <property type="entry name" value="Nucleotide-diphossugar_trans"/>
</dbReference>
<evidence type="ECO:0000313" key="2">
    <source>
        <dbReference type="EMBL" id="RRN48234.1"/>
    </source>
</evidence>
<dbReference type="InterPro" id="IPR008441">
    <property type="entry name" value="AfumC-like_glycosyl_Trfase"/>
</dbReference>
<evidence type="ECO:0008006" key="4">
    <source>
        <dbReference type="Google" id="ProtNLM"/>
    </source>
</evidence>